<dbReference type="SUPFAM" id="SSF51735">
    <property type="entry name" value="NAD(P)-binding Rossmann-fold domains"/>
    <property type="match status" value="1"/>
</dbReference>
<evidence type="ECO:0000256" key="2">
    <source>
        <dbReference type="ARBA" id="ARBA00023221"/>
    </source>
</evidence>
<reference evidence="3 4" key="1">
    <citation type="submission" date="2024-03" db="EMBL/GenBank/DDBJ databases">
        <title>Human intestinal bacterial collection.</title>
        <authorList>
            <person name="Pauvert C."/>
            <person name="Hitch T.C.A."/>
            <person name="Clavel T."/>
        </authorList>
    </citation>
    <scope>NUCLEOTIDE SEQUENCE [LARGE SCALE GENOMIC DNA]</scope>
    <source>
        <strain evidence="3 4">CLA-JM-H38</strain>
    </source>
</reference>
<dbReference type="InterPro" id="IPR020904">
    <property type="entry name" value="Sc_DH/Rdtase_CS"/>
</dbReference>
<dbReference type="NCBIfam" id="NF047420">
    <property type="entry name" value="EF_P_mod_YmfI"/>
    <property type="match status" value="1"/>
</dbReference>
<dbReference type="PROSITE" id="PS00061">
    <property type="entry name" value="ADH_SHORT"/>
    <property type="match status" value="1"/>
</dbReference>
<keyword evidence="2" id="KW-0443">Lipid metabolism</keyword>
<gene>
    <name evidence="3" type="ORF">WMO39_08710</name>
</gene>
<dbReference type="Proteomes" id="UP001490816">
    <property type="component" value="Unassembled WGS sequence"/>
</dbReference>
<dbReference type="Gene3D" id="3.40.50.720">
    <property type="entry name" value="NAD(P)-binding Rossmann-like Domain"/>
    <property type="match status" value="1"/>
</dbReference>
<dbReference type="NCBIfam" id="NF009466">
    <property type="entry name" value="PRK12826.1-2"/>
    <property type="match status" value="1"/>
</dbReference>
<evidence type="ECO:0000256" key="1">
    <source>
        <dbReference type="ARBA" id="ARBA00006484"/>
    </source>
</evidence>
<dbReference type="InterPro" id="IPR002347">
    <property type="entry name" value="SDR_fam"/>
</dbReference>
<accession>A0ABV1FAL0</accession>
<sequence length="245" mass="26361">MKKILVTGASGGIGSQTAVAFAKCGCDVALHYSKNSEKAESLAEKLTNEYGINAFAVQADVSDYESVCKMFDEIDSRFGNLDVLVNNAGIAQQKLFTDITPDEWKKMTGVNLDGVFYCSQQALKRYMIKNHSGVILNISSMWGQVGASCEVHYSASKAGVIGLTKGLAKEVGLSGVRVNCICPGVIMTDMMKGFDEQTVQELKEETPLNMLGMPDDIAETAVFLCSDRARFITGQIVGVNGGMII</sequence>
<protein>
    <submittedName>
        <fullName evidence="3">SDR family oxidoreductase</fullName>
    </submittedName>
</protein>
<keyword evidence="4" id="KW-1185">Reference proteome</keyword>
<dbReference type="RefSeq" id="WP_101070568.1">
    <property type="nucleotide sequence ID" value="NZ_JBBMEZ010000024.1"/>
</dbReference>
<dbReference type="PANTHER" id="PTHR42879:SF2">
    <property type="entry name" value="3-OXOACYL-[ACYL-CARRIER-PROTEIN] REDUCTASE FABG"/>
    <property type="match status" value="1"/>
</dbReference>
<dbReference type="InterPro" id="IPR050259">
    <property type="entry name" value="SDR"/>
</dbReference>
<keyword evidence="2" id="KW-0753">Steroid metabolism</keyword>
<comment type="similarity">
    <text evidence="1">Belongs to the short-chain dehydrogenases/reductases (SDR) family.</text>
</comment>
<name>A0ABV1FAL0_9FIRM</name>
<evidence type="ECO:0000313" key="3">
    <source>
        <dbReference type="EMBL" id="MEQ2470401.1"/>
    </source>
</evidence>
<organism evidence="3 4">
    <name type="scientific">Ruminococcoides intestinale</name>
    <dbReference type="NCBI Taxonomy" id="3133162"/>
    <lineage>
        <taxon>Bacteria</taxon>
        <taxon>Bacillati</taxon>
        <taxon>Bacillota</taxon>
        <taxon>Clostridia</taxon>
        <taxon>Eubacteriales</taxon>
        <taxon>Oscillospiraceae</taxon>
        <taxon>Ruminococcoides</taxon>
    </lineage>
</organism>
<dbReference type="InterPro" id="IPR036291">
    <property type="entry name" value="NAD(P)-bd_dom_sf"/>
</dbReference>
<proteinExistence type="inferred from homology"/>
<dbReference type="PRINTS" id="PR00080">
    <property type="entry name" value="SDRFAMILY"/>
</dbReference>
<dbReference type="PANTHER" id="PTHR42879">
    <property type="entry name" value="3-OXOACYL-(ACYL-CARRIER-PROTEIN) REDUCTASE"/>
    <property type="match status" value="1"/>
</dbReference>
<dbReference type="Pfam" id="PF13561">
    <property type="entry name" value="adh_short_C2"/>
    <property type="match status" value="1"/>
</dbReference>
<comment type="caution">
    <text evidence="3">The sequence shown here is derived from an EMBL/GenBank/DDBJ whole genome shotgun (WGS) entry which is preliminary data.</text>
</comment>
<dbReference type="EMBL" id="JBBMEZ010000024">
    <property type="protein sequence ID" value="MEQ2470401.1"/>
    <property type="molecule type" value="Genomic_DNA"/>
</dbReference>
<evidence type="ECO:0000313" key="4">
    <source>
        <dbReference type="Proteomes" id="UP001490816"/>
    </source>
</evidence>
<dbReference type="PRINTS" id="PR00081">
    <property type="entry name" value="GDHRDH"/>
</dbReference>
<dbReference type="NCBIfam" id="NF005559">
    <property type="entry name" value="PRK07231.1"/>
    <property type="match status" value="1"/>
</dbReference>